<keyword evidence="4" id="KW-0732">Signal</keyword>
<name>A0A318S0R4_9DEIO</name>
<dbReference type="Pfam" id="PF00933">
    <property type="entry name" value="Glyco_hydro_3"/>
    <property type="match status" value="2"/>
</dbReference>
<dbReference type="InterPro" id="IPR036881">
    <property type="entry name" value="Glyco_hydro_3_C_sf"/>
</dbReference>
<comment type="similarity">
    <text evidence="2 7">Belongs to the glycosyl hydrolase 3 family.</text>
</comment>
<evidence type="ECO:0000256" key="7">
    <source>
        <dbReference type="RuleBase" id="RU361161"/>
    </source>
</evidence>
<dbReference type="InterPro" id="IPR017853">
    <property type="entry name" value="GH"/>
</dbReference>
<dbReference type="InterPro" id="IPR019800">
    <property type="entry name" value="Glyco_hydro_3_AS"/>
</dbReference>
<dbReference type="Gene3D" id="3.20.20.300">
    <property type="entry name" value="Glycoside hydrolase, family 3, N-terminal domain"/>
    <property type="match status" value="1"/>
</dbReference>
<dbReference type="EC" id="3.2.1.21" evidence="3"/>
<dbReference type="Proteomes" id="UP000248326">
    <property type="component" value="Unassembled WGS sequence"/>
</dbReference>
<dbReference type="InterPro" id="IPR036962">
    <property type="entry name" value="Glyco_hydro_3_N_sf"/>
</dbReference>
<dbReference type="GO" id="GO:0009251">
    <property type="term" value="P:glucan catabolic process"/>
    <property type="evidence" value="ECO:0007669"/>
    <property type="project" value="TreeGrafter"/>
</dbReference>
<evidence type="ECO:0000259" key="9">
    <source>
        <dbReference type="Pfam" id="PF01915"/>
    </source>
</evidence>
<dbReference type="RefSeq" id="WP_110888322.1">
    <property type="nucleotide sequence ID" value="NZ_QJSX01000017.1"/>
</dbReference>
<dbReference type="PANTHER" id="PTHR30620:SF16">
    <property type="entry name" value="LYSOSOMAL BETA GLUCOSIDASE"/>
    <property type="match status" value="1"/>
</dbReference>
<evidence type="ECO:0000256" key="1">
    <source>
        <dbReference type="ARBA" id="ARBA00000448"/>
    </source>
</evidence>
<dbReference type="SUPFAM" id="SSF51445">
    <property type="entry name" value="(Trans)glycosidases"/>
    <property type="match status" value="1"/>
</dbReference>
<evidence type="ECO:0000313" key="10">
    <source>
        <dbReference type="EMBL" id="PYE50565.1"/>
    </source>
</evidence>
<dbReference type="Pfam" id="PF01915">
    <property type="entry name" value="Glyco_hydro_3_C"/>
    <property type="match status" value="1"/>
</dbReference>
<evidence type="ECO:0000313" key="11">
    <source>
        <dbReference type="Proteomes" id="UP000248326"/>
    </source>
</evidence>
<feature type="domain" description="Glycoside hydrolase family 3 N-terminal" evidence="8">
    <location>
        <begin position="22"/>
        <end position="203"/>
    </location>
</feature>
<accession>A0A318S0R4</accession>
<proteinExistence type="inferred from homology"/>
<comment type="caution">
    <text evidence="10">The sequence shown here is derived from an EMBL/GenBank/DDBJ whole genome shotgun (WGS) entry which is preliminary data.</text>
</comment>
<protein>
    <recommendedName>
        <fullName evidence="3">beta-glucosidase</fullName>
        <ecNumber evidence="3">3.2.1.21</ecNumber>
    </recommendedName>
</protein>
<sequence>MPQHPLTFDQQQFVEELLGRMTLDEKIGQMTQPEKNSVKPGDVARLALGSVLSGGGGNPEENTPRGWRAMVTRFIDEAQQSRLRIPLLYGVDAVHGHNNVVGATIFPHNIGLGATRDADLVRRVGRATALEVAATNVRWSFAPAVSVPQDVRWGRTYEGYSQDPNVVSELAVALVRGFEGDGWNSGTSVLPSVKHFVADAATTWGTSRRVDRATLDVDRTLAIAQMGQDFVELIDLGAWQIDQGDADIDEETLREVHLPPYRAAIEAGALNVMASYSSWRGLKLHGHRFLLTDVLKGELNFQGFVVSDWAGIDQLSADYDACVAQSINAGVDMVMVPFDYERFITSLKRAVQAGQVEEARVDDAVRRILTAKVALGLFERPHTDEGLLNVVGCAAHRELAREAVRKSLVLLKNEGDVLPLDPAGEDILVAGADADDLGAQCGGWTISWMGGRGATTSGTTLLEAIRATAGHDRVFYSANGDVTRDYRVGVVVVAEEPYAEGMGDRADLGLRPEHLDVIERVRARCERLVVVLLSGRPLVITEQLQAWDALVAAWLPGTEGQGVADVLFGLAPFSGRLSLDWLRSAHDSRRTDAMTPLFRMGEGLTSREPVTGA</sequence>
<evidence type="ECO:0000259" key="8">
    <source>
        <dbReference type="Pfam" id="PF00933"/>
    </source>
</evidence>
<dbReference type="OrthoDB" id="9805821at2"/>
<evidence type="ECO:0000256" key="2">
    <source>
        <dbReference type="ARBA" id="ARBA00005336"/>
    </source>
</evidence>
<evidence type="ECO:0000256" key="6">
    <source>
        <dbReference type="ARBA" id="ARBA00023295"/>
    </source>
</evidence>
<feature type="domain" description="Glycoside hydrolase family 3 N-terminal" evidence="8">
    <location>
        <begin position="246"/>
        <end position="370"/>
    </location>
</feature>
<evidence type="ECO:0000256" key="4">
    <source>
        <dbReference type="ARBA" id="ARBA00022729"/>
    </source>
</evidence>
<dbReference type="PROSITE" id="PS00775">
    <property type="entry name" value="GLYCOSYL_HYDROL_F3"/>
    <property type="match status" value="1"/>
</dbReference>
<keyword evidence="5 7" id="KW-0378">Hydrolase</keyword>
<gene>
    <name evidence="10" type="ORF">DES52_11783</name>
</gene>
<reference evidence="10 11" key="1">
    <citation type="submission" date="2018-06" db="EMBL/GenBank/DDBJ databases">
        <title>Genomic Encyclopedia of Type Strains, Phase IV (KMG-IV): sequencing the most valuable type-strain genomes for metagenomic binning, comparative biology and taxonomic classification.</title>
        <authorList>
            <person name="Goeker M."/>
        </authorList>
    </citation>
    <scope>NUCLEOTIDE SEQUENCE [LARGE SCALE GENOMIC DNA]</scope>
    <source>
        <strain evidence="10 11">DSM 18048</strain>
    </source>
</reference>
<dbReference type="AlphaFoldDB" id="A0A318S0R4"/>
<keyword evidence="11" id="KW-1185">Reference proteome</keyword>
<feature type="domain" description="Glycoside hydrolase family 3 C-terminal" evidence="9">
    <location>
        <begin position="408"/>
        <end position="604"/>
    </location>
</feature>
<dbReference type="SUPFAM" id="SSF52279">
    <property type="entry name" value="Beta-D-glucan exohydrolase, C-terminal domain"/>
    <property type="match status" value="1"/>
</dbReference>
<organism evidence="10 11">
    <name type="scientific">Deinococcus yavapaiensis KR-236</name>
    <dbReference type="NCBI Taxonomy" id="694435"/>
    <lineage>
        <taxon>Bacteria</taxon>
        <taxon>Thermotogati</taxon>
        <taxon>Deinococcota</taxon>
        <taxon>Deinococci</taxon>
        <taxon>Deinococcales</taxon>
        <taxon>Deinococcaceae</taxon>
        <taxon>Deinococcus</taxon>
    </lineage>
</organism>
<dbReference type="PANTHER" id="PTHR30620">
    <property type="entry name" value="PERIPLASMIC BETA-GLUCOSIDASE-RELATED"/>
    <property type="match status" value="1"/>
</dbReference>
<dbReference type="EMBL" id="QJSX01000017">
    <property type="protein sequence ID" value="PYE50565.1"/>
    <property type="molecule type" value="Genomic_DNA"/>
</dbReference>
<dbReference type="GO" id="GO:0008422">
    <property type="term" value="F:beta-glucosidase activity"/>
    <property type="evidence" value="ECO:0007669"/>
    <property type="project" value="UniProtKB-EC"/>
</dbReference>
<dbReference type="PRINTS" id="PR00133">
    <property type="entry name" value="GLHYDRLASE3"/>
</dbReference>
<dbReference type="InterPro" id="IPR001764">
    <property type="entry name" value="Glyco_hydro_3_N"/>
</dbReference>
<dbReference type="InterPro" id="IPR002772">
    <property type="entry name" value="Glyco_hydro_3_C"/>
</dbReference>
<evidence type="ECO:0000256" key="5">
    <source>
        <dbReference type="ARBA" id="ARBA00022801"/>
    </source>
</evidence>
<comment type="catalytic activity">
    <reaction evidence="1">
        <text>Hydrolysis of terminal, non-reducing beta-D-glucosyl residues with release of beta-D-glucose.</text>
        <dbReference type="EC" id="3.2.1.21"/>
    </reaction>
</comment>
<dbReference type="Gene3D" id="3.40.50.1700">
    <property type="entry name" value="Glycoside hydrolase family 3 C-terminal domain"/>
    <property type="match status" value="1"/>
</dbReference>
<keyword evidence="6 7" id="KW-0326">Glycosidase</keyword>
<evidence type="ECO:0000256" key="3">
    <source>
        <dbReference type="ARBA" id="ARBA00012744"/>
    </source>
</evidence>
<dbReference type="InterPro" id="IPR051915">
    <property type="entry name" value="Cellulose_Degrad_GH3"/>
</dbReference>